<sequence length="145" mass="15542">MGLECLCGVKIDAFSCMHQVMFEEQQGTIRGDLTYYADVCVTTLAASFLSLDFEDTETCGGKNSFLFVSNAITSVECDQQGQNCEVTVSGSGVVNNVQYPFTAVFVDQTPMANVDLVKSFVITGFFDQNGTVPVAQGSVQALGCE</sequence>
<dbReference type="Proteomes" id="UP001282284">
    <property type="component" value="Unassembled WGS sequence"/>
</dbReference>
<reference evidence="1 2" key="1">
    <citation type="submission" date="2023-06" db="EMBL/GenBank/DDBJ databases">
        <title>Sporosarcina sp. nov., isolated from Korean traditional fermented seafood 'Jeotgal'.</title>
        <authorList>
            <person name="Yang A.I."/>
            <person name="Shin N.-R."/>
        </authorList>
    </citation>
    <scope>NUCLEOTIDE SEQUENCE [LARGE SCALE GENOMIC DNA]</scope>
    <source>
        <strain evidence="1 2">KCTC13119</strain>
    </source>
</reference>
<gene>
    <name evidence="1" type="ORF">QT711_16545</name>
</gene>
<accession>A0ABU4GCW5</accession>
<keyword evidence="2" id="KW-1185">Reference proteome</keyword>
<comment type="caution">
    <text evidence="1">The sequence shown here is derived from an EMBL/GenBank/DDBJ whole genome shotgun (WGS) entry which is preliminary data.</text>
</comment>
<organism evidence="1 2">
    <name type="scientific">Sporosarcina saromensis</name>
    <dbReference type="NCBI Taxonomy" id="359365"/>
    <lineage>
        <taxon>Bacteria</taxon>
        <taxon>Bacillati</taxon>
        <taxon>Bacillota</taxon>
        <taxon>Bacilli</taxon>
        <taxon>Bacillales</taxon>
        <taxon>Caryophanaceae</taxon>
        <taxon>Sporosarcina</taxon>
    </lineage>
</organism>
<evidence type="ECO:0000313" key="2">
    <source>
        <dbReference type="Proteomes" id="UP001282284"/>
    </source>
</evidence>
<evidence type="ECO:0008006" key="3">
    <source>
        <dbReference type="Google" id="ProtNLM"/>
    </source>
</evidence>
<proteinExistence type="predicted"/>
<evidence type="ECO:0000313" key="1">
    <source>
        <dbReference type="EMBL" id="MDW0114807.1"/>
    </source>
</evidence>
<name>A0ABU4GCW5_9BACL</name>
<dbReference type="EMBL" id="JAUBDI010000022">
    <property type="protein sequence ID" value="MDW0114807.1"/>
    <property type="molecule type" value="Genomic_DNA"/>
</dbReference>
<protein>
    <recommendedName>
        <fullName evidence="3">Spore coat protein Z</fullName>
    </recommendedName>
</protein>